<dbReference type="PROSITE" id="PS50845">
    <property type="entry name" value="RETICULON"/>
    <property type="match status" value="1"/>
</dbReference>
<feature type="transmembrane region" description="Helical" evidence="6">
    <location>
        <begin position="162"/>
        <end position="181"/>
    </location>
</feature>
<dbReference type="GO" id="GO:0009617">
    <property type="term" value="P:response to bacterium"/>
    <property type="evidence" value="ECO:0007669"/>
    <property type="project" value="InterPro"/>
</dbReference>
<proteinExistence type="predicted"/>
<protein>
    <recommendedName>
        <fullName evidence="6">Reticulon-like protein</fullName>
    </recommendedName>
</protein>
<evidence type="ECO:0000256" key="5">
    <source>
        <dbReference type="ARBA" id="ARBA00023136"/>
    </source>
</evidence>
<keyword evidence="5 6" id="KW-0472">Membrane</keyword>
<keyword evidence="2 6" id="KW-0812">Transmembrane</keyword>
<evidence type="ECO:0000313" key="9">
    <source>
        <dbReference type="EMBL" id="KAJ9562329.1"/>
    </source>
</evidence>
<gene>
    <name evidence="9" type="ORF">OSB04_007489</name>
</gene>
<keyword evidence="4 6" id="KW-1133">Transmembrane helix</keyword>
<feature type="compositionally biased region" description="Pro residues" evidence="7">
    <location>
        <begin position="8"/>
        <end position="21"/>
    </location>
</feature>
<feature type="transmembrane region" description="Helical" evidence="6">
    <location>
        <begin position="69"/>
        <end position="91"/>
    </location>
</feature>
<dbReference type="EMBL" id="JARYMX010000002">
    <property type="protein sequence ID" value="KAJ9562329.1"/>
    <property type="molecule type" value="Genomic_DNA"/>
</dbReference>
<dbReference type="AlphaFoldDB" id="A0AA38TLN9"/>
<sequence>MSETTDSPLPPPPPPPSPAAPPSTDHNDNYSVKDVIMWRRKRMSVGVLAAATVLYVVMEVYGFNFITVASWTAIFLLSSLFAWANIFKLIYKHFERRRTKYVGVVISENTATGIAIRIREFSEEAARWMFKIGAESEWYVFVATIAGLWLLSIIGSSSDLLTLLYVGTVMGMTVPVMWLKYDHKIREYGRRLQIQSKRFYSMMDEKVLHKLRNKAEVNPPKEKKEE</sequence>
<evidence type="ECO:0000256" key="3">
    <source>
        <dbReference type="ARBA" id="ARBA00022824"/>
    </source>
</evidence>
<organism evidence="9 10">
    <name type="scientific">Centaurea solstitialis</name>
    <name type="common">yellow star-thistle</name>
    <dbReference type="NCBI Taxonomy" id="347529"/>
    <lineage>
        <taxon>Eukaryota</taxon>
        <taxon>Viridiplantae</taxon>
        <taxon>Streptophyta</taxon>
        <taxon>Embryophyta</taxon>
        <taxon>Tracheophyta</taxon>
        <taxon>Spermatophyta</taxon>
        <taxon>Magnoliopsida</taxon>
        <taxon>eudicotyledons</taxon>
        <taxon>Gunneridae</taxon>
        <taxon>Pentapetalae</taxon>
        <taxon>asterids</taxon>
        <taxon>campanulids</taxon>
        <taxon>Asterales</taxon>
        <taxon>Asteraceae</taxon>
        <taxon>Carduoideae</taxon>
        <taxon>Cardueae</taxon>
        <taxon>Centaureinae</taxon>
        <taxon>Centaurea</taxon>
    </lineage>
</organism>
<evidence type="ECO:0000256" key="1">
    <source>
        <dbReference type="ARBA" id="ARBA00004477"/>
    </source>
</evidence>
<feature type="transmembrane region" description="Helical" evidence="6">
    <location>
        <begin position="138"/>
        <end position="156"/>
    </location>
</feature>
<dbReference type="GO" id="GO:0005789">
    <property type="term" value="C:endoplasmic reticulum membrane"/>
    <property type="evidence" value="ECO:0007669"/>
    <property type="project" value="UniProtKB-SubCell"/>
</dbReference>
<dbReference type="InterPro" id="IPR045064">
    <property type="entry name" value="Reticulon-like"/>
</dbReference>
<name>A0AA38TLN9_9ASTR</name>
<evidence type="ECO:0000256" key="7">
    <source>
        <dbReference type="SAM" id="MobiDB-lite"/>
    </source>
</evidence>
<evidence type="ECO:0000313" key="10">
    <source>
        <dbReference type="Proteomes" id="UP001172457"/>
    </source>
</evidence>
<keyword evidence="3 6" id="KW-0256">Endoplasmic reticulum</keyword>
<accession>A0AA38TLN9</accession>
<feature type="region of interest" description="Disordered" evidence="7">
    <location>
        <begin position="1"/>
        <end position="28"/>
    </location>
</feature>
<evidence type="ECO:0000256" key="4">
    <source>
        <dbReference type="ARBA" id="ARBA00022989"/>
    </source>
</evidence>
<evidence type="ECO:0000259" key="8">
    <source>
        <dbReference type="PROSITE" id="PS50845"/>
    </source>
</evidence>
<dbReference type="Proteomes" id="UP001172457">
    <property type="component" value="Chromosome 2"/>
</dbReference>
<dbReference type="InterPro" id="IPR003388">
    <property type="entry name" value="Reticulon"/>
</dbReference>
<evidence type="ECO:0000256" key="2">
    <source>
        <dbReference type="ARBA" id="ARBA00022692"/>
    </source>
</evidence>
<dbReference type="PANTHER" id="PTHR10994:SF145">
    <property type="entry name" value="RETICULON-LIKE PROTEIN B13"/>
    <property type="match status" value="1"/>
</dbReference>
<feature type="domain" description="Reticulon" evidence="8">
    <location>
        <begin position="32"/>
        <end position="225"/>
    </location>
</feature>
<keyword evidence="10" id="KW-1185">Reference proteome</keyword>
<comment type="caution">
    <text evidence="9">The sequence shown here is derived from an EMBL/GenBank/DDBJ whole genome shotgun (WGS) entry which is preliminary data.</text>
</comment>
<evidence type="ECO:0000256" key="6">
    <source>
        <dbReference type="RuleBase" id="RU363132"/>
    </source>
</evidence>
<feature type="transmembrane region" description="Helical" evidence="6">
    <location>
        <begin position="43"/>
        <end position="63"/>
    </location>
</feature>
<comment type="subcellular location">
    <subcellularLocation>
        <location evidence="1 6">Endoplasmic reticulum membrane</location>
        <topology evidence="1 6">Multi-pass membrane protein</topology>
    </subcellularLocation>
</comment>
<dbReference type="PANTHER" id="PTHR10994">
    <property type="entry name" value="RETICULON"/>
    <property type="match status" value="1"/>
</dbReference>
<reference evidence="9" key="1">
    <citation type="submission" date="2023-03" db="EMBL/GenBank/DDBJ databases">
        <title>Chromosome-scale reference genome and RAD-based genetic map of yellow starthistle (Centaurea solstitialis) reveal putative structural variation and QTLs associated with invader traits.</title>
        <authorList>
            <person name="Reatini B."/>
            <person name="Cang F.A."/>
            <person name="Jiang Q."/>
            <person name="Mckibben M.T.W."/>
            <person name="Barker M.S."/>
            <person name="Rieseberg L.H."/>
            <person name="Dlugosch K.M."/>
        </authorList>
    </citation>
    <scope>NUCLEOTIDE SEQUENCE</scope>
    <source>
        <strain evidence="9">CAN-66</strain>
        <tissue evidence="9">Leaf</tissue>
    </source>
</reference>
<dbReference type="Pfam" id="PF02453">
    <property type="entry name" value="Reticulon"/>
    <property type="match status" value="1"/>
</dbReference>